<proteinExistence type="predicted"/>
<sequence length="84" mass="9158">MSMGGGDCLPPSVASALWESHASARMGRLDRDDTTASRYTDVKQRLRCVSEVTGGPIPPFPIFPIPNSPTTFKFLTPKRLATHI</sequence>
<dbReference type="EMBL" id="ODYU01002651">
    <property type="protein sequence ID" value="SOQ40435.1"/>
    <property type="molecule type" value="Genomic_DNA"/>
</dbReference>
<evidence type="ECO:0000313" key="1">
    <source>
        <dbReference type="EMBL" id="SOQ40435.1"/>
    </source>
</evidence>
<name>A0A2H1VHX3_SPOFR</name>
<organism evidence="1">
    <name type="scientific">Spodoptera frugiperda</name>
    <name type="common">Fall armyworm</name>
    <dbReference type="NCBI Taxonomy" id="7108"/>
    <lineage>
        <taxon>Eukaryota</taxon>
        <taxon>Metazoa</taxon>
        <taxon>Ecdysozoa</taxon>
        <taxon>Arthropoda</taxon>
        <taxon>Hexapoda</taxon>
        <taxon>Insecta</taxon>
        <taxon>Pterygota</taxon>
        <taxon>Neoptera</taxon>
        <taxon>Endopterygota</taxon>
        <taxon>Lepidoptera</taxon>
        <taxon>Glossata</taxon>
        <taxon>Ditrysia</taxon>
        <taxon>Noctuoidea</taxon>
        <taxon>Noctuidae</taxon>
        <taxon>Amphipyrinae</taxon>
        <taxon>Spodoptera</taxon>
    </lineage>
</organism>
<dbReference type="AlphaFoldDB" id="A0A2H1VHX3"/>
<gene>
    <name evidence="1" type="ORF">SFRICE_025986</name>
</gene>
<protein>
    <submittedName>
        <fullName evidence="1">SFRICE_025986</fullName>
    </submittedName>
</protein>
<accession>A0A2H1VHX3</accession>
<reference evidence="1" key="1">
    <citation type="submission" date="2016-07" db="EMBL/GenBank/DDBJ databases">
        <authorList>
            <person name="Bretaudeau A."/>
        </authorList>
    </citation>
    <scope>NUCLEOTIDE SEQUENCE</scope>
    <source>
        <strain evidence="1">Rice</strain>
        <tissue evidence="1">Whole body</tissue>
    </source>
</reference>